<sequence>MEQEEFTLEYFCRLCAAEAALGVMLHPLFPPGDDDPKDELVRMIDVLTSVTLNRTQDSAAVICDKCLQMLDLFCQFREECLRQDVMIRTRRELDKERRQEEAAAAAAAAVCVEIKEEPDEPPTIVIDDCKDEPPEEEEEEEEDDDEDDEDREVQPCANQMAQQLLASSLVTNNSSSNSSSSFVTPAEISLYSQTSSLSISVQVNQISLDNMGTAALVAVPVIAPVPDQNQLPPAPPPTTGGSSTSTSSSAAATFRKGKLDPNKPPPDCELCQESFATHYDYEQHLDQVHAWDRGTRCSLACDPCQMRFTKSYNLKRHMYEVHGELAPGLTVTACEYCGLKFLRGYTLNRHVAKMHSKRAKAKKMMILKSK</sequence>
<feature type="compositionally biased region" description="Acidic residues" evidence="3">
    <location>
        <begin position="133"/>
        <end position="151"/>
    </location>
</feature>
<organism evidence="6">
    <name type="scientific">Culex tarsalis</name>
    <name type="common">Encephalitis mosquito</name>
    <dbReference type="NCBI Taxonomy" id="7177"/>
    <lineage>
        <taxon>Eukaryota</taxon>
        <taxon>Metazoa</taxon>
        <taxon>Ecdysozoa</taxon>
        <taxon>Arthropoda</taxon>
        <taxon>Hexapoda</taxon>
        <taxon>Insecta</taxon>
        <taxon>Pterygota</taxon>
        <taxon>Neoptera</taxon>
        <taxon>Endopterygota</taxon>
        <taxon>Diptera</taxon>
        <taxon>Nematocera</taxon>
        <taxon>Culicoidea</taxon>
        <taxon>Culicidae</taxon>
        <taxon>Culicinae</taxon>
        <taxon>Culicini</taxon>
        <taxon>Culex</taxon>
        <taxon>Culex</taxon>
    </lineage>
</organism>
<reference evidence="6" key="1">
    <citation type="submission" date="2017-01" db="EMBL/GenBank/DDBJ databases">
        <title>A deep insight into the sialotranscriptome of adult male and female Cluex tarsalis mosquitoes.</title>
        <authorList>
            <person name="Ribeiro J.M."/>
            <person name="Moreira F."/>
            <person name="Bernard K.A."/>
            <person name="Calvo E."/>
        </authorList>
    </citation>
    <scope>NUCLEOTIDE SEQUENCE</scope>
    <source>
        <strain evidence="6">Kern County</strain>
        <tissue evidence="6">Salivary glands</tissue>
    </source>
</reference>
<dbReference type="InterPro" id="IPR013087">
    <property type="entry name" value="Znf_C2H2_type"/>
</dbReference>
<feature type="binding site" evidence="2">
    <location>
        <position position="15"/>
    </location>
    <ligand>
        <name>Zn(2+)</name>
        <dbReference type="ChEBI" id="CHEBI:29105"/>
    </ligand>
</feature>
<feature type="binding site" evidence="2">
    <location>
        <position position="12"/>
    </location>
    <ligand>
        <name>Zn(2+)</name>
        <dbReference type="ChEBI" id="CHEBI:29105"/>
    </ligand>
</feature>
<feature type="region of interest" description="Disordered" evidence="3">
    <location>
        <begin position="227"/>
        <end position="266"/>
    </location>
</feature>
<keyword evidence="2" id="KW-0479">Metal-binding</keyword>
<feature type="domain" description="C2H2-type" evidence="4">
    <location>
        <begin position="299"/>
        <end position="327"/>
    </location>
</feature>
<dbReference type="Gene3D" id="3.40.1800.20">
    <property type="match status" value="1"/>
</dbReference>
<dbReference type="PANTHER" id="PTHR39942">
    <property type="entry name" value="BCDNA.LD26519-RELATED"/>
    <property type="match status" value="1"/>
</dbReference>
<keyword evidence="2" id="KW-0862">Zinc</keyword>
<evidence type="ECO:0000259" key="5">
    <source>
        <dbReference type="PROSITE" id="PS51915"/>
    </source>
</evidence>
<evidence type="ECO:0000313" key="6">
    <source>
        <dbReference type="EMBL" id="JAV20295.1"/>
    </source>
</evidence>
<feature type="compositionally biased region" description="Low complexity" evidence="3">
    <location>
        <begin position="239"/>
        <end position="253"/>
    </location>
</feature>
<dbReference type="Pfam" id="PF07776">
    <property type="entry name" value="zf-AD"/>
    <property type="match status" value="1"/>
</dbReference>
<name>A0A1Q3EYB7_CULTA</name>
<dbReference type="SMART" id="SM00355">
    <property type="entry name" value="ZnF_C2H2"/>
    <property type="match status" value="3"/>
</dbReference>
<dbReference type="PROSITE" id="PS51915">
    <property type="entry name" value="ZAD"/>
    <property type="match status" value="1"/>
</dbReference>
<feature type="domain" description="C2H2-type" evidence="4">
    <location>
        <begin position="266"/>
        <end position="294"/>
    </location>
</feature>
<dbReference type="SUPFAM" id="SSF57716">
    <property type="entry name" value="Glucocorticoid receptor-like (DNA-binding domain)"/>
    <property type="match status" value="1"/>
</dbReference>
<feature type="binding site" evidence="2">
    <location>
        <position position="63"/>
    </location>
    <ligand>
        <name>Zn(2+)</name>
        <dbReference type="ChEBI" id="CHEBI:29105"/>
    </ligand>
</feature>
<protein>
    <submittedName>
        <fullName evidence="6">Uncharacterized protein</fullName>
    </submittedName>
</protein>
<keyword evidence="1" id="KW-0863">Zinc-finger</keyword>
<feature type="binding site" evidence="2">
    <location>
        <position position="66"/>
    </location>
    <ligand>
        <name>Zn(2+)</name>
        <dbReference type="ChEBI" id="CHEBI:29105"/>
    </ligand>
</feature>
<dbReference type="InterPro" id="IPR012934">
    <property type="entry name" value="Znf_AD"/>
</dbReference>
<accession>A0A1Q3EYB7</accession>
<dbReference type="SMART" id="SM00868">
    <property type="entry name" value="zf-AD"/>
    <property type="match status" value="2"/>
</dbReference>
<feature type="region of interest" description="Disordered" evidence="3">
    <location>
        <begin position="121"/>
        <end position="154"/>
    </location>
</feature>
<dbReference type="PANTHER" id="PTHR39942:SF1">
    <property type="entry name" value="BCDNA.LD26519-RELATED"/>
    <property type="match status" value="1"/>
</dbReference>
<dbReference type="PROSITE" id="PS50157">
    <property type="entry name" value="ZINC_FINGER_C2H2_2"/>
    <property type="match status" value="3"/>
</dbReference>
<evidence type="ECO:0000256" key="3">
    <source>
        <dbReference type="SAM" id="MobiDB-lite"/>
    </source>
</evidence>
<proteinExistence type="predicted"/>
<feature type="domain" description="ZAD" evidence="5">
    <location>
        <begin position="10"/>
        <end position="90"/>
    </location>
</feature>
<dbReference type="AlphaFoldDB" id="A0A1Q3EYB7"/>
<feature type="domain" description="C2H2-type" evidence="4">
    <location>
        <begin position="332"/>
        <end position="360"/>
    </location>
</feature>
<dbReference type="InterPro" id="IPR036236">
    <property type="entry name" value="Znf_C2H2_sf"/>
</dbReference>
<dbReference type="EMBL" id="GFDL01014750">
    <property type="protein sequence ID" value="JAV20295.1"/>
    <property type="molecule type" value="Transcribed_RNA"/>
</dbReference>
<dbReference type="PROSITE" id="PS00028">
    <property type="entry name" value="ZINC_FINGER_C2H2_1"/>
    <property type="match status" value="3"/>
</dbReference>
<dbReference type="GO" id="GO:0005634">
    <property type="term" value="C:nucleus"/>
    <property type="evidence" value="ECO:0007669"/>
    <property type="project" value="InterPro"/>
</dbReference>
<dbReference type="SUPFAM" id="SSF57667">
    <property type="entry name" value="beta-beta-alpha zinc fingers"/>
    <property type="match status" value="1"/>
</dbReference>
<evidence type="ECO:0000256" key="2">
    <source>
        <dbReference type="PROSITE-ProRule" id="PRU01263"/>
    </source>
</evidence>
<evidence type="ECO:0000259" key="4">
    <source>
        <dbReference type="PROSITE" id="PS50157"/>
    </source>
</evidence>
<evidence type="ECO:0000256" key="1">
    <source>
        <dbReference type="PROSITE-ProRule" id="PRU00042"/>
    </source>
</evidence>
<dbReference type="GO" id="GO:0008270">
    <property type="term" value="F:zinc ion binding"/>
    <property type="evidence" value="ECO:0007669"/>
    <property type="project" value="UniProtKB-UniRule"/>
</dbReference>
<dbReference type="Gene3D" id="3.30.160.60">
    <property type="entry name" value="Classic Zinc Finger"/>
    <property type="match status" value="1"/>
</dbReference>